<evidence type="ECO:0000313" key="1">
    <source>
        <dbReference type="EMBL" id="DAE29781.1"/>
    </source>
</evidence>
<organism evidence="1">
    <name type="scientific">virus sp. ctyMK1</name>
    <dbReference type="NCBI Taxonomy" id="2828002"/>
    <lineage>
        <taxon>Viruses</taxon>
    </lineage>
</organism>
<sequence length="137" mass="15014">MGVTDNALQQLLKLSVDIKTLWTNASPTSEFAAQTIRLIRGNNDAFLIKAHWSTTSNIELYVLVSNKVEQEAEFYGTELATYAASKITIAKRNVTVVDAGISFNNGVSGQTRYDTDRPYWFIPISINGIKILGGGIA</sequence>
<name>A0A8S5RFD4_9VIRU</name>
<dbReference type="EMBL" id="BK059098">
    <property type="protein sequence ID" value="DAE29781.1"/>
    <property type="molecule type" value="Genomic_DNA"/>
</dbReference>
<accession>A0A8S5RFD4</accession>
<proteinExistence type="predicted"/>
<reference evidence="1" key="1">
    <citation type="journal article" date="2021" name="Proc. Natl. Acad. Sci. U.S.A.">
        <title>A Catalog of Tens of Thousands of Viruses from Human Metagenomes Reveals Hidden Associations with Chronic Diseases.</title>
        <authorList>
            <person name="Tisza M.J."/>
            <person name="Buck C.B."/>
        </authorList>
    </citation>
    <scope>NUCLEOTIDE SEQUENCE</scope>
    <source>
        <strain evidence="1">CtyMK1</strain>
    </source>
</reference>
<protein>
    <submittedName>
        <fullName evidence="1">Uncharacterized protein</fullName>
    </submittedName>
</protein>